<dbReference type="KEGG" id="amd:AMED_3974"/>
<dbReference type="PANTHER" id="PTHR18964:SF149">
    <property type="entry name" value="BIFUNCTIONAL UDP-N-ACETYLGLUCOSAMINE 2-EPIMERASE_N-ACETYLMANNOSAMINE KINASE"/>
    <property type="match status" value="1"/>
</dbReference>
<dbReference type="HOGENOM" id="CLU_1657164_0_0_11"/>
<dbReference type="SUPFAM" id="SSF53067">
    <property type="entry name" value="Actin-like ATPase domain"/>
    <property type="match status" value="1"/>
</dbReference>
<dbReference type="GO" id="GO:0016301">
    <property type="term" value="F:kinase activity"/>
    <property type="evidence" value="ECO:0007669"/>
    <property type="project" value="UniProtKB-KW"/>
</dbReference>
<keyword evidence="2" id="KW-0418">Kinase</keyword>
<evidence type="ECO:0000313" key="2">
    <source>
        <dbReference type="EMBL" id="ADJ45752.1"/>
    </source>
</evidence>
<dbReference type="OrthoDB" id="3189808at2"/>
<dbReference type="GeneID" id="92871709"/>
<evidence type="ECO:0000256" key="1">
    <source>
        <dbReference type="ARBA" id="ARBA00006479"/>
    </source>
</evidence>
<sequence>MAVTETRRAGSASPRTAKLAAVLRALRSGGTAVGGGFVSGGTILRGARGFAGEVGHIAVDPSGERCPCGRTGCLETKANLAAVLRAAAGPGDPLHDPAPGVEGRVALLKDRIRLPAGGDGGPRTRRGVRARPACPLRGAAHLAAPLPAQAAPSAGEVCA</sequence>
<dbReference type="Gene3D" id="3.30.420.40">
    <property type="match status" value="1"/>
</dbReference>
<dbReference type="eggNOG" id="COG1940">
    <property type="taxonomic scope" value="Bacteria"/>
</dbReference>
<keyword evidence="2" id="KW-0808">Transferase</keyword>
<reference evidence="2 3" key="1">
    <citation type="journal article" date="2010" name="Cell Res.">
        <title>Complete genome sequence of the rifamycin SV-producing Amycolatopsis mediterranei U32 revealed its genetic characteristics in phylogeny and metabolism.</title>
        <authorList>
            <person name="Zhao W."/>
            <person name="Zhong Y."/>
            <person name="Yuan H."/>
            <person name="Wang J."/>
            <person name="Zheng H."/>
            <person name="Wang Y."/>
            <person name="Cen X."/>
            <person name="Xu F."/>
            <person name="Bai J."/>
            <person name="Han X."/>
            <person name="Lu G."/>
            <person name="Zhu Y."/>
            <person name="Shao Z."/>
            <person name="Yan H."/>
            <person name="Li C."/>
            <person name="Peng N."/>
            <person name="Zhang Z."/>
            <person name="Zhang Y."/>
            <person name="Lin W."/>
            <person name="Fan Y."/>
            <person name="Qin Z."/>
            <person name="Hu Y."/>
            <person name="Zhu B."/>
            <person name="Wang S."/>
            <person name="Ding X."/>
            <person name="Zhao G.P."/>
        </authorList>
    </citation>
    <scope>NUCLEOTIDE SEQUENCE [LARGE SCALE GENOMIC DNA]</scope>
    <source>
        <strain evidence="3">U-32</strain>
    </source>
</reference>
<dbReference type="Proteomes" id="UP000000328">
    <property type="component" value="Chromosome"/>
</dbReference>
<proteinExistence type="inferred from homology"/>
<organism evidence="2 3">
    <name type="scientific">Amycolatopsis mediterranei (strain U-32)</name>
    <dbReference type="NCBI Taxonomy" id="749927"/>
    <lineage>
        <taxon>Bacteria</taxon>
        <taxon>Bacillati</taxon>
        <taxon>Actinomycetota</taxon>
        <taxon>Actinomycetes</taxon>
        <taxon>Pseudonocardiales</taxon>
        <taxon>Pseudonocardiaceae</taxon>
        <taxon>Amycolatopsis</taxon>
    </lineage>
</organism>
<name>A0A0H3D630_AMYMU</name>
<gene>
    <name evidence="2" type="ordered locus">AMED_3974</name>
</gene>
<dbReference type="AlphaFoldDB" id="A0A0H3D630"/>
<accession>A0A0H3D630</accession>
<protein>
    <submittedName>
        <fullName evidence="2">Glucokinase</fullName>
    </submittedName>
</protein>
<dbReference type="EMBL" id="CP002000">
    <property type="protein sequence ID" value="ADJ45752.1"/>
    <property type="molecule type" value="Genomic_DNA"/>
</dbReference>
<dbReference type="InterPro" id="IPR000600">
    <property type="entry name" value="ROK"/>
</dbReference>
<dbReference type="PANTHER" id="PTHR18964">
    <property type="entry name" value="ROK (REPRESSOR, ORF, KINASE) FAMILY"/>
    <property type="match status" value="1"/>
</dbReference>
<comment type="similarity">
    <text evidence="1">Belongs to the ROK (NagC/XylR) family.</text>
</comment>
<dbReference type="RefSeq" id="WP_013225824.1">
    <property type="nucleotide sequence ID" value="NC_014318.1"/>
</dbReference>
<dbReference type="InterPro" id="IPR043129">
    <property type="entry name" value="ATPase_NBD"/>
</dbReference>
<dbReference type="Pfam" id="PF00480">
    <property type="entry name" value="ROK"/>
    <property type="match status" value="1"/>
</dbReference>
<dbReference type="PATRIC" id="fig|749927.5.peg.4110"/>
<evidence type="ECO:0000313" key="3">
    <source>
        <dbReference type="Proteomes" id="UP000000328"/>
    </source>
</evidence>